<dbReference type="OrthoDB" id="2970604at2"/>
<accession>A0A072NIT1</accession>
<dbReference type="GO" id="GO:0005524">
    <property type="term" value="F:ATP binding"/>
    <property type="evidence" value="ECO:0007669"/>
    <property type="project" value="InterPro"/>
</dbReference>
<dbReference type="PATRIC" id="fig|1348973.3.peg.3946"/>
<reference evidence="4 5" key="1">
    <citation type="submission" date="2014-04" db="EMBL/GenBank/DDBJ databases">
        <title>Draft genome sequence of Bacillus azotoformans MEV2011, a (co-) denitrifying strain unable to grow in the presence of oxygen.</title>
        <authorList>
            <person name="Nielsen M."/>
            <person name="Schreiber L."/>
            <person name="Finster K."/>
            <person name="Schramm A."/>
        </authorList>
    </citation>
    <scope>NUCLEOTIDE SEQUENCE [LARGE SCALE GENOMIC DNA]</scope>
    <source>
        <strain evidence="4 5">MEV2011</strain>
    </source>
</reference>
<dbReference type="PANTHER" id="PTHR30153">
    <property type="entry name" value="REPLICATIVE DNA HELICASE DNAB"/>
    <property type="match status" value="1"/>
</dbReference>
<keyword evidence="4" id="KW-0378">Hydrolase</keyword>
<dbReference type="EMBL" id="JJRY01000022">
    <property type="protein sequence ID" value="KEF36808.1"/>
    <property type="molecule type" value="Genomic_DNA"/>
</dbReference>
<evidence type="ECO:0000259" key="3">
    <source>
        <dbReference type="Pfam" id="PF00772"/>
    </source>
</evidence>
<feature type="domain" description="DNA helicase DnaB-like N-terminal" evidence="3">
    <location>
        <begin position="5"/>
        <end position="95"/>
    </location>
</feature>
<dbReference type="GO" id="GO:0003677">
    <property type="term" value="F:DNA binding"/>
    <property type="evidence" value="ECO:0007669"/>
    <property type="project" value="UniProtKB-KW"/>
</dbReference>
<dbReference type="InterPro" id="IPR036185">
    <property type="entry name" value="DNA_heli_DnaB-like_N_sf"/>
</dbReference>
<keyword evidence="2" id="KW-0238">DNA-binding</keyword>
<dbReference type="Pfam" id="PF00772">
    <property type="entry name" value="DnaB"/>
    <property type="match status" value="1"/>
</dbReference>
<keyword evidence="4" id="KW-0347">Helicase</keyword>
<dbReference type="Proteomes" id="UP000027936">
    <property type="component" value="Unassembled WGS sequence"/>
</dbReference>
<dbReference type="GO" id="GO:0006260">
    <property type="term" value="P:DNA replication"/>
    <property type="evidence" value="ECO:0007669"/>
    <property type="project" value="UniProtKB-KW"/>
</dbReference>
<dbReference type="PANTHER" id="PTHR30153:SF2">
    <property type="entry name" value="REPLICATIVE DNA HELICASE"/>
    <property type="match status" value="1"/>
</dbReference>
<evidence type="ECO:0000313" key="4">
    <source>
        <dbReference type="EMBL" id="KEF36808.1"/>
    </source>
</evidence>
<keyword evidence="4" id="KW-0067">ATP-binding</keyword>
<protein>
    <submittedName>
        <fullName evidence="4">Replicative DNA helicase</fullName>
    </submittedName>
</protein>
<keyword evidence="4" id="KW-0547">Nucleotide-binding</keyword>
<dbReference type="AlphaFoldDB" id="A0A072NIT1"/>
<dbReference type="Gene3D" id="1.10.860.10">
    <property type="entry name" value="DNAb Helicase, Chain A"/>
    <property type="match status" value="1"/>
</dbReference>
<dbReference type="RefSeq" id="WP_035197725.1">
    <property type="nucleotide sequence ID" value="NZ_JJRY01000022.1"/>
</dbReference>
<evidence type="ECO:0000313" key="5">
    <source>
        <dbReference type="Proteomes" id="UP000027936"/>
    </source>
</evidence>
<evidence type="ECO:0000256" key="2">
    <source>
        <dbReference type="ARBA" id="ARBA00023125"/>
    </source>
</evidence>
<dbReference type="SUPFAM" id="SSF48024">
    <property type="entry name" value="N-terminal domain of DnaB helicase"/>
    <property type="match status" value="1"/>
</dbReference>
<evidence type="ECO:0000256" key="1">
    <source>
        <dbReference type="ARBA" id="ARBA00022705"/>
    </source>
</evidence>
<dbReference type="GO" id="GO:0003678">
    <property type="term" value="F:DNA helicase activity"/>
    <property type="evidence" value="ECO:0007669"/>
    <property type="project" value="InterPro"/>
</dbReference>
<sequence length="99" mass="10600">MTSKLFNQEAEQAVLGAILVEGSLIHECTLLPMHFSPGSHQLIFQAMRGVGGSRQEVDIVSVTTKLGDLLGQVGGLNYLCDLADTVPTTANFTFYEGSI</sequence>
<dbReference type="InterPro" id="IPR016136">
    <property type="entry name" value="DNA_helicase_N/primase_C"/>
</dbReference>
<proteinExistence type="predicted"/>
<comment type="caution">
    <text evidence="4">The sequence shown here is derived from an EMBL/GenBank/DDBJ whole genome shotgun (WGS) entry which is preliminary data.</text>
</comment>
<organism evidence="4 5">
    <name type="scientific">Schinkia azotoformans MEV2011</name>
    <dbReference type="NCBI Taxonomy" id="1348973"/>
    <lineage>
        <taxon>Bacteria</taxon>
        <taxon>Bacillati</taxon>
        <taxon>Bacillota</taxon>
        <taxon>Bacilli</taxon>
        <taxon>Bacillales</taxon>
        <taxon>Bacillaceae</taxon>
        <taxon>Calidifontibacillus/Schinkia group</taxon>
        <taxon>Schinkia</taxon>
    </lineage>
</organism>
<name>A0A072NIT1_SCHAZ</name>
<dbReference type="GO" id="GO:0005829">
    <property type="term" value="C:cytosol"/>
    <property type="evidence" value="ECO:0007669"/>
    <property type="project" value="TreeGrafter"/>
</dbReference>
<dbReference type="InterPro" id="IPR007693">
    <property type="entry name" value="DNA_helicase_DnaB-like_N"/>
</dbReference>
<keyword evidence="1" id="KW-0235">DNA replication</keyword>
<gene>
    <name evidence="4" type="ORF">M670_04060</name>
</gene>